<keyword evidence="12" id="KW-1133">Transmembrane helix</keyword>
<evidence type="ECO:0000256" key="9">
    <source>
        <dbReference type="ARBA" id="ARBA00022786"/>
    </source>
</evidence>
<evidence type="ECO:0000256" key="17">
    <source>
        <dbReference type="ARBA" id="ARBA00034523"/>
    </source>
</evidence>
<dbReference type="Pfam" id="PF04757">
    <property type="entry name" value="Pex2_Pex12"/>
    <property type="match status" value="1"/>
</dbReference>
<evidence type="ECO:0000256" key="5">
    <source>
        <dbReference type="ARBA" id="ARBA00022679"/>
    </source>
</evidence>
<evidence type="ECO:0000256" key="1">
    <source>
        <dbReference type="ARBA" id="ARBA00004585"/>
    </source>
</evidence>
<comment type="pathway">
    <text evidence="2">Protein modification; protein ubiquitination.</text>
</comment>
<sequence length="451" mass="50048">MSTPSSSTTPFWEQAWKDAQPALSSIRASLASFPALSPRILRVGQLDAELLDQELLGVLKEPVNKALGQIKSAYETRFDPEVALVIATVLYKFSMWDQGATYGAKLQDLKYRASRAPHPTNLTPSGLPRRSLLLHAALTVLLPYLHTRIRMYALDRAWPDAPSNHRKRKTWDFLVRLESIHSTLSLFGFIAFLYDGRYRTIADRILRLRLVPARPIVTRNVSYEFMNRQMVWHSFTEFLIFLVPLVNTPTIRRKIAKVYSNAHPSALLSLVSFASSSSTSPENGKGNGSASLPARRGKYWTFPPDQCAICASNASYNISNITGGTAAIYPSYRITGVQNEYAHELGEDEDKDAMPSYPITTPYITSCGHVYCYFCLSEKMISAAKDLADGGGGDEGSMWECLRCGEGVRTCERLVGVDKSESDSVSDLEVDGRSDRISDIGEDIDAEYSAG</sequence>
<keyword evidence="4" id="KW-0813">Transport</keyword>
<evidence type="ECO:0000256" key="2">
    <source>
        <dbReference type="ARBA" id="ARBA00004906"/>
    </source>
</evidence>
<comment type="subcellular location">
    <subcellularLocation>
        <location evidence="1">Peroxisome membrane</location>
        <topology evidence="1">Multi-pass membrane protein</topology>
    </subcellularLocation>
</comment>
<dbReference type="Proteomes" id="UP000886523">
    <property type="component" value="Unassembled WGS sequence"/>
</dbReference>
<organism evidence="20 21">
    <name type="scientific">Hydnum rufescens UP504</name>
    <dbReference type="NCBI Taxonomy" id="1448309"/>
    <lineage>
        <taxon>Eukaryota</taxon>
        <taxon>Fungi</taxon>
        <taxon>Dikarya</taxon>
        <taxon>Basidiomycota</taxon>
        <taxon>Agaricomycotina</taxon>
        <taxon>Agaricomycetes</taxon>
        <taxon>Cantharellales</taxon>
        <taxon>Hydnaceae</taxon>
        <taxon>Hydnum</taxon>
    </lineage>
</organism>
<keyword evidence="13" id="KW-0472">Membrane</keyword>
<evidence type="ECO:0000256" key="13">
    <source>
        <dbReference type="ARBA" id="ARBA00023136"/>
    </source>
</evidence>
<keyword evidence="11" id="KW-0653">Protein transport</keyword>
<dbReference type="GO" id="GO:0016567">
    <property type="term" value="P:protein ubiquitination"/>
    <property type="evidence" value="ECO:0007669"/>
    <property type="project" value="UniProtKB-ARBA"/>
</dbReference>
<keyword evidence="7" id="KW-0479">Metal-binding</keyword>
<comment type="caution">
    <text evidence="20">The sequence shown here is derived from an EMBL/GenBank/DDBJ whole genome shotgun (WGS) entry which is preliminary data.</text>
</comment>
<feature type="region of interest" description="Disordered" evidence="18">
    <location>
        <begin position="419"/>
        <end position="451"/>
    </location>
</feature>
<evidence type="ECO:0000256" key="3">
    <source>
        <dbReference type="ARBA" id="ARBA00008704"/>
    </source>
</evidence>
<dbReference type="OrthoDB" id="1701437at2759"/>
<gene>
    <name evidence="20" type="ORF">BS47DRAFT_1295411</name>
</gene>
<evidence type="ECO:0000256" key="8">
    <source>
        <dbReference type="ARBA" id="ARBA00022771"/>
    </source>
</evidence>
<evidence type="ECO:0000313" key="20">
    <source>
        <dbReference type="EMBL" id="KAF9514177.1"/>
    </source>
</evidence>
<dbReference type="InterPro" id="IPR025654">
    <property type="entry name" value="PEX2/10"/>
</dbReference>
<comment type="catalytic activity">
    <reaction evidence="16">
        <text>[E2 ubiquitin-conjugating enzyme]-S-ubiquitinyl-L-cysteine + [acceptor protein]-L-cysteine = [E2 ubiquitin-conjugating enzyme]-L-cysteine + [acceptor protein]-S-ubiquitinyl-L-cysteine.</text>
        <dbReference type="EC" id="2.3.2.36"/>
    </reaction>
</comment>
<dbReference type="GO" id="GO:0008270">
    <property type="term" value="F:zinc ion binding"/>
    <property type="evidence" value="ECO:0007669"/>
    <property type="project" value="UniProtKB-KW"/>
</dbReference>
<keyword evidence="9" id="KW-0833">Ubl conjugation pathway</keyword>
<protein>
    <recommendedName>
        <fullName evidence="17">RING-type E3 ubiquitin transferase (cysteine targeting)</fullName>
        <ecNumber evidence="17">2.3.2.36</ecNumber>
    </recommendedName>
    <alternativeName>
        <fullName evidence="15">Peroxin-2</fullName>
    </alternativeName>
</protein>
<dbReference type="InterPro" id="IPR006845">
    <property type="entry name" value="Pex_N"/>
</dbReference>
<feature type="compositionally biased region" description="Acidic residues" evidence="18">
    <location>
        <begin position="440"/>
        <end position="451"/>
    </location>
</feature>
<dbReference type="PANTHER" id="PTHR48178:SF1">
    <property type="entry name" value="PEROXISOME BIOGENESIS FACTOR 2"/>
    <property type="match status" value="1"/>
</dbReference>
<evidence type="ECO:0000256" key="7">
    <source>
        <dbReference type="ARBA" id="ARBA00022723"/>
    </source>
</evidence>
<evidence type="ECO:0000256" key="18">
    <source>
        <dbReference type="SAM" id="MobiDB-lite"/>
    </source>
</evidence>
<comment type="similarity">
    <text evidence="3">Belongs to the pex2/pex10/pex12 family.</text>
</comment>
<evidence type="ECO:0000313" key="21">
    <source>
        <dbReference type="Proteomes" id="UP000886523"/>
    </source>
</evidence>
<dbReference type="PANTHER" id="PTHR48178">
    <property type="entry name" value="PEROXISOME BIOGENESIS FACTOR 2"/>
    <property type="match status" value="1"/>
</dbReference>
<dbReference type="EC" id="2.3.2.36" evidence="17"/>
<keyword evidence="10" id="KW-0862">Zinc</keyword>
<feature type="compositionally biased region" description="Basic and acidic residues" evidence="18">
    <location>
        <begin position="430"/>
        <end position="439"/>
    </location>
</feature>
<evidence type="ECO:0000259" key="19">
    <source>
        <dbReference type="Pfam" id="PF04757"/>
    </source>
</evidence>
<dbReference type="GO" id="GO:0005778">
    <property type="term" value="C:peroxisomal membrane"/>
    <property type="evidence" value="ECO:0007669"/>
    <property type="project" value="UniProtKB-SubCell"/>
</dbReference>
<keyword evidence="14" id="KW-0576">Peroxisome</keyword>
<keyword evidence="5" id="KW-0808">Transferase</keyword>
<dbReference type="GO" id="GO:0061630">
    <property type="term" value="F:ubiquitin protein ligase activity"/>
    <property type="evidence" value="ECO:0007669"/>
    <property type="project" value="UniProtKB-EC"/>
</dbReference>
<keyword evidence="8" id="KW-0863">Zinc-finger</keyword>
<dbReference type="AlphaFoldDB" id="A0A9P6DUE0"/>
<keyword evidence="6" id="KW-0812">Transmembrane</keyword>
<name>A0A9P6DUE0_9AGAM</name>
<evidence type="ECO:0000256" key="14">
    <source>
        <dbReference type="ARBA" id="ARBA00023140"/>
    </source>
</evidence>
<reference evidence="20" key="1">
    <citation type="journal article" date="2020" name="Nat. Commun.">
        <title>Large-scale genome sequencing of mycorrhizal fungi provides insights into the early evolution of symbiotic traits.</title>
        <authorList>
            <person name="Miyauchi S."/>
            <person name="Kiss E."/>
            <person name="Kuo A."/>
            <person name="Drula E."/>
            <person name="Kohler A."/>
            <person name="Sanchez-Garcia M."/>
            <person name="Morin E."/>
            <person name="Andreopoulos B."/>
            <person name="Barry K.W."/>
            <person name="Bonito G."/>
            <person name="Buee M."/>
            <person name="Carver A."/>
            <person name="Chen C."/>
            <person name="Cichocki N."/>
            <person name="Clum A."/>
            <person name="Culley D."/>
            <person name="Crous P.W."/>
            <person name="Fauchery L."/>
            <person name="Girlanda M."/>
            <person name="Hayes R.D."/>
            <person name="Keri Z."/>
            <person name="LaButti K."/>
            <person name="Lipzen A."/>
            <person name="Lombard V."/>
            <person name="Magnuson J."/>
            <person name="Maillard F."/>
            <person name="Murat C."/>
            <person name="Nolan M."/>
            <person name="Ohm R.A."/>
            <person name="Pangilinan J."/>
            <person name="Pereira M.F."/>
            <person name="Perotto S."/>
            <person name="Peter M."/>
            <person name="Pfister S."/>
            <person name="Riley R."/>
            <person name="Sitrit Y."/>
            <person name="Stielow J.B."/>
            <person name="Szollosi G."/>
            <person name="Zifcakova L."/>
            <person name="Stursova M."/>
            <person name="Spatafora J.W."/>
            <person name="Tedersoo L."/>
            <person name="Vaario L.M."/>
            <person name="Yamada A."/>
            <person name="Yan M."/>
            <person name="Wang P."/>
            <person name="Xu J."/>
            <person name="Bruns T."/>
            <person name="Baldrian P."/>
            <person name="Vilgalys R."/>
            <person name="Dunand C."/>
            <person name="Henrissat B."/>
            <person name="Grigoriev I.V."/>
            <person name="Hibbett D."/>
            <person name="Nagy L.G."/>
            <person name="Martin F.M."/>
        </authorList>
    </citation>
    <scope>NUCLEOTIDE SEQUENCE</scope>
    <source>
        <strain evidence="20">UP504</strain>
    </source>
</reference>
<accession>A0A9P6DUE0</accession>
<evidence type="ECO:0000256" key="4">
    <source>
        <dbReference type="ARBA" id="ARBA00022448"/>
    </source>
</evidence>
<evidence type="ECO:0000256" key="6">
    <source>
        <dbReference type="ARBA" id="ARBA00022692"/>
    </source>
</evidence>
<proteinExistence type="inferred from homology"/>
<keyword evidence="21" id="KW-1185">Reference proteome</keyword>
<evidence type="ECO:0000256" key="10">
    <source>
        <dbReference type="ARBA" id="ARBA00022833"/>
    </source>
</evidence>
<evidence type="ECO:0000256" key="11">
    <source>
        <dbReference type="ARBA" id="ARBA00022927"/>
    </source>
</evidence>
<evidence type="ECO:0000256" key="12">
    <source>
        <dbReference type="ARBA" id="ARBA00022989"/>
    </source>
</evidence>
<evidence type="ECO:0000256" key="15">
    <source>
        <dbReference type="ARBA" id="ARBA00032511"/>
    </source>
</evidence>
<feature type="domain" description="Pex N-terminal" evidence="19">
    <location>
        <begin position="52"/>
        <end position="261"/>
    </location>
</feature>
<dbReference type="EMBL" id="MU128964">
    <property type="protein sequence ID" value="KAF9514177.1"/>
    <property type="molecule type" value="Genomic_DNA"/>
</dbReference>
<dbReference type="GO" id="GO:0016562">
    <property type="term" value="P:protein import into peroxisome matrix, receptor recycling"/>
    <property type="evidence" value="ECO:0007669"/>
    <property type="project" value="UniProtKB-ARBA"/>
</dbReference>
<evidence type="ECO:0000256" key="16">
    <source>
        <dbReference type="ARBA" id="ARBA00034438"/>
    </source>
</evidence>